<feature type="domain" description="Reverse transcriptase" evidence="1">
    <location>
        <begin position="35"/>
        <end position="179"/>
    </location>
</feature>
<dbReference type="AlphaFoldDB" id="A0A371F4V3"/>
<reference evidence="2" key="1">
    <citation type="submission" date="2018-05" db="EMBL/GenBank/DDBJ databases">
        <title>Draft genome of Mucuna pruriens seed.</title>
        <authorList>
            <person name="Nnadi N.E."/>
            <person name="Vos R."/>
            <person name="Hasami M.H."/>
            <person name="Devisetty U.K."/>
            <person name="Aguiy J.C."/>
        </authorList>
    </citation>
    <scope>NUCLEOTIDE SEQUENCE [LARGE SCALE GENOMIC DNA]</scope>
    <source>
        <strain evidence="2">JCA_2017</strain>
    </source>
</reference>
<evidence type="ECO:0000259" key="1">
    <source>
        <dbReference type="Pfam" id="PF00078"/>
    </source>
</evidence>
<dbReference type="CDD" id="cd01647">
    <property type="entry name" value="RT_LTR"/>
    <property type="match status" value="1"/>
</dbReference>
<dbReference type="Proteomes" id="UP000257109">
    <property type="component" value="Unassembled WGS sequence"/>
</dbReference>
<dbReference type="OrthoDB" id="542221at2759"/>
<dbReference type="InterPro" id="IPR053134">
    <property type="entry name" value="RNA-dir_DNA_polymerase"/>
</dbReference>
<evidence type="ECO:0000313" key="3">
    <source>
        <dbReference type="Proteomes" id="UP000257109"/>
    </source>
</evidence>
<organism evidence="2 3">
    <name type="scientific">Mucuna pruriens</name>
    <name type="common">Velvet bean</name>
    <name type="synonym">Dolichos pruriens</name>
    <dbReference type="NCBI Taxonomy" id="157652"/>
    <lineage>
        <taxon>Eukaryota</taxon>
        <taxon>Viridiplantae</taxon>
        <taxon>Streptophyta</taxon>
        <taxon>Embryophyta</taxon>
        <taxon>Tracheophyta</taxon>
        <taxon>Spermatophyta</taxon>
        <taxon>Magnoliopsida</taxon>
        <taxon>eudicotyledons</taxon>
        <taxon>Gunneridae</taxon>
        <taxon>Pentapetalae</taxon>
        <taxon>rosids</taxon>
        <taxon>fabids</taxon>
        <taxon>Fabales</taxon>
        <taxon>Fabaceae</taxon>
        <taxon>Papilionoideae</taxon>
        <taxon>50 kb inversion clade</taxon>
        <taxon>NPAAA clade</taxon>
        <taxon>indigoferoid/millettioid clade</taxon>
        <taxon>Phaseoleae</taxon>
        <taxon>Mucuna</taxon>
    </lineage>
</organism>
<dbReference type="PANTHER" id="PTHR24559:SF430">
    <property type="entry name" value="RNA-DIRECTED DNA POLYMERASE"/>
    <property type="match status" value="1"/>
</dbReference>
<dbReference type="EMBL" id="QJKJ01010564">
    <property type="protein sequence ID" value="RDX73336.1"/>
    <property type="molecule type" value="Genomic_DNA"/>
</dbReference>
<evidence type="ECO:0000313" key="2">
    <source>
        <dbReference type="EMBL" id="RDX73336.1"/>
    </source>
</evidence>
<keyword evidence="3" id="KW-1185">Reference proteome</keyword>
<dbReference type="PANTHER" id="PTHR24559">
    <property type="entry name" value="TRANSPOSON TY3-I GAG-POL POLYPROTEIN"/>
    <property type="match status" value="1"/>
</dbReference>
<dbReference type="Gene3D" id="3.10.10.10">
    <property type="entry name" value="HIV Type 1 Reverse Transcriptase, subunit A, domain 1"/>
    <property type="match status" value="1"/>
</dbReference>
<dbReference type="Gene3D" id="3.30.70.270">
    <property type="match status" value="1"/>
</dbReference>
<dbReference type="InterPro" id="IPR043128">
    <property type="entry name" value="Rev_trsase/Diguanyl_cyclase"/>
</dbReference>
<sequence length="192" mass="21496">MLSPIHNIESLADCTKETETRGGEVESSQGRNQQMCTDYTDLNKTCSKDAYPLPNIYRLVDGTSGFALLSFMDAYLGYNHIRMYPQDEPKIAFITDSGTFCYKVMPFGLKNVRATYQCLMDKTFKDVMGTDVEAYVDDMVIKSTTAGNTVMPCKGKHQLKLNPEKCSFGVQMGKILGFMLTERGIEANLEKS</sequence>
<comment type="caution">
    <text evidence="2">The sequence shown here is derived from an EMBL/GenBank/DDBJ whole genome shotgun (WGS) entry which is preliminary data.</text>
</comment>
<dbReference type="InterPro" id="IPR043502">
    <property type="entry name" value="DNA/RNA_pol_sf"/>
</dbReference>
<gene>
    <name evidence="2" type="ORF">CR513_47074</name>
</gene>
<dbReference type="SUPFAM" id="SSF56672">
    <property type="entry name" value="DNA/RNA polymerases"/>
    <property type="match status" value="1"/>
</dbReference>
<dbReference type="InterPro" id="IPR000477">
    <property type="entry name" value="RT_dom"/>
</dbReference>
<name>A0A371F4V3_MUCPR</name>
<protein>
    <recommendedName>
        <fullName evidence="1">Reverse transcriptase domain-containing protein</fullName>
    </recommendedName>
</protein>
<dbReference type="Pfam" id="PF00078">
    <property type="entry name" value="RVT_1"/>
    <property type="match status" value="1"/>
</dbReference>
<accession>A0A371F4V3</accession>
<feature type="non-terminal residue" evidence="2">
    <location>
        <position position="1"/>
    </location>
</feature>
<proteinExistence type="predicted"/>